<comment type="subcellular location">
    <subcellularLocation>
        <location evidence="1">Nucleus</location>
    </subcellularLocation>
</comment>
<dbReference type="InterPro" id="IPR016177">
    <property type="entry name" value="DNA-bd_dom_sf"/>
</dbReference>
<evidence type="ECO:0000313" key="9">
    <source>
        <dbReference type="Proteomes" id="UP000266841"/>
    </source>
</evidence>
<dbReference type="PROSITE" id="PS51032">
    <property type="entry name" value="AP2_ERF"/>
    <property type="match status" value="1"/>
</dbReference>
<evidence type="ECO:0000256" key="6">
    <source>
        <dbReference type="SAM" id="MobiDB-lite"/>
    </source>
</evidence>
<feature type="region of interest" description="Disordered" evidence="6">
    <location>
        <begin position="240"/>
        <end position="266"/>
    </location>
</feature>
<evidence type="ECO:0000313" key="8">
    <source>
        <dbReference type="EMBL" id="EJK44905.1"/>
    </source>
</evidence>
<name>K0R021_THAOC</name>
<dbReference type="AlphaFoldDB" id="K0R021"/>
<evidence type="ECO:0000259" key="7">
    <source>
        <dbReference type="PROSITE" id="PS51032"/>
    </source>
</evidence>
<keyword evidence="2" id="KW-0805">Transcription regulation</keyword>
<comment type="caution">
    <text evidence="8">The sequence shown here is derived from an EMBL/GenBank/DDBJ whole genome shotgun (WGS) entry which is preliminary data.</text>
</comment>
<dbReference type="GO" id="GO:0003700">
    <property type="term" value="F:DNA-binding transcription factor activity"/>
    <property type="evidence" value="ECO:0007669"/>
    <property type="project" value="InterPro"/>
</dbReference>
<keyword evidence="9" id="KW-1185">Reference proteome</keyword>
<keyword evidence="3" id="KW-0238">DNA-binding</keyword>
<feature type="region of interest" description="Disordered" evidence="6">
    <location>
        <begin position="299"/>
        <end position="350"/>
    </location>
</feature>
<evidence type="ECO:0000256" key="3">
    <source>
        <dbReference type="ARBA" id="ARBA00023125"/>
    </source>
</evidence>
<dbReference type="InterPro" id="IPR001471">
    <property type="entry name" value="AP2/ERF_dom"/>
</dbReference>
<dbReference type="EMBL" id="AGNL01049069">
    <property type="protein sequence ID" value="EJK44905.1"/>
    <property type="molecule type" value="Genomic_DNA"/>
</dbReference>
<reference evidence="8 9" key="1">
    <citation type="journal article" date="2012" name="Genome Biol.">
        <title>Genome and low-iron response of an oceanic diatom adapted to chronic iron limitation.</title>
        <authorList>
            <person name="Lommer M."/>
            <person name="Specht M."/>
            <person name="Roy A.S."/>
            <person name="Kraemer L."/>
            <person name="Andreson R."/>
            <person name="Gutowska M.A."/>
            <person name="Wolf J."/>
            <person name="Bergner S.V."/>
            <person name="Schilhabel M.B."/>
            <person name="Klostermeier U.C."/>
            <person name="Beiko R.G."/>
            <person name="Rosenstiel P."/>
            <person name="Hippler M."/>
            <person name="Laroche J."/>
        </authorList>
    </citation>
    <scope>NUCLEOTIDE SEQUENCE [LARGE SCALE GENOMIC DNA]</scope>
    <source>
        <strain evidence="8 9">CCMP1005</strain>
    </source>
</reference>
<feature type="region of interest" description="Disordered" evidence="6">
    <location>
        <begin position="99"/>
        <end position="127"/>
    </location>
</feature>
<dbReference type="SUPFAM" id="SSF54171">
    <property type="entry name" value="DNA-binding domain"/>
    <property type="match status" value="1"/>
</dbReference>
<dbReference type="Proteomes" id="UP000266841">
    <property type="component" value="Unassembled WGS sequence"/>
</dbReference>
<dbReference type="GO" id="GO:0003677">
    <property type="term" value="F:DNA binding"/>
    <property type="evidence" value="ECO:0007669"/>
    <property type="project" value="UniProtKB-KW"/>
</dbReference>
<protein>
    <recommendedName>
        <fullName evidence="7">AP2/ERF domain-containing protein</fullName>
    </recommendedName>
</protein>
<organism evidence="8 9">
    <name type="scientific">Thalassiosira oceanica</name>
    <name type="common">Marine diatom</name>
    <dbReference type="NCBI Taxonomy" id="159749"/>
    <lineage>
        <taxon>Eukaryota</taxon>
        <taxon>Sar</taxon>
        <taxon>Stramenopiles</taxon>
        <taxon>Ochrophyta</taxon>
        <taxon>Bacillariophyta</taxon>
        <taxon>Coscinodiscophyceae</taxon>
        <taxon>Thalassiosirophycidae</taxon>
        <taxon>Thalassiosirales</taxon>
        <taxon>Thalassiosiraceae</taxon>
        <taxon>Thalassiosira</taxon>
    </lineage>
</organism>
<evidence type="ECO:0000256" key="1">
    <source>
        <dbReference type="ARBA" id="ARBA00004123"/>
    </source>
</evidence>
<dbReference type="GO" id="GO:0005634">
    <property type="term" value="C:nucleus"/>
    <property type="evidence" value="ECO:0007669"/>
    <property type="project" value="UniProtKB-SubCell"/>
</dbReference>
<keyword evidence="5" id="KW-0539">Nucleus</keyword>
<keyword evidence="4" id="KW-0804">Transcription</keyword>
<evidence type="ECO:0000256" key="5">
    <source>
        <dbReference type="ARBA" id="ARBA00023242"/>
    </source>
</evidence>
<feature type="region of interest" description="Disordered" evidence="6">
    <location>
        <begin position="1"/>
        <end position="26"/>
    </location>
</feature>
<proteinExistence type="predicted"/>
<accession>K0R021</accession>
<dbReference type="InterPro" id="IPR036955">
    <property type="entry name" value="AP2/ERF_dom_sf"/>
</dbReference>
<dbReference type="OrthoDB" id="49610at2759"/>
<evidence type="ECO:0000256" key="2">
    <source>
        <dbReference type="ARBA" id="ARBA00023015"/>
    </source>
</evidence>
<sequence length="457" mass="50077">MWSVQKRPSAHTQRKKDAAAQFPQRGPVACARDRRAFRGPVAALPAAAASWELTETHRHHVDVVSLSFFILLIAHYPNEMDFKATPKIALPPGLGIDVAPSSASTPTPLDRRPPRKFRKPSSSMPSVVWPPSNAKQFKIDSTVSRSNYSSNCCSIKPSGSSGSSLRGVTQRPSGKWQAQVYYAGRSRYLGVFETREECLAGYKSARQVADGPLAKAAKSEAQINSIVELMRASANCGRTTKRSKKKVSETDIGEPQYEQPHEKEKLGGIAARSPAFTRGLAKHPYFVVAKYPPVSKENVDAESSKENGQLFFHSTGTDRDRLNRAEATPRPTDTVKPAATDSATSEKHLPLKKRRALISSPIAAESLLPFDGEKRIKASPPEPKTDNRGTAKTFCGVGYSFSRPLKGDDGADLGWHEAHVVQELDGGLRLVLYPSVGFVETLSLRDLEEIQYLTQNQ</sequence>
<gene>
    <name evidence="8" type="ORF">THAOC_36522</name>
</gene>
<dbReference type="Gene3D" id="3.30.730.10">
    <property type="entry name" value="AP2/ERF domain"/>
    <property type="match status" value="1"/>
</dbReference>
<feature type="domain" description="AP2/ERF" evidence="7">
    <location>
        <begin position="164"/>
        <end position="220"/>
    </location>
</feature>
<evidence type="ECO:0000256" key="4">
    <source>
        <dbReference type="ARBA" id="ARBA00023163"/>
    </source>
</evidence>